<reference evidence="3" key="1">
    <citation type="journal article" date="2017" name="Nat. Commun.">
        <title>The asparagus genome sheds light on the origin and evolution of a young Y chromosome.</title>
        <authorList>
            <person name="Harkess A."/>
            <person name="Zhou J."/>
            <person name="Xu C."/>
            <person name="Bowers J.E."/>
            <person name="Van der Hulst R."/>
            <person name="Ayyampalayam S."/>
            <person name="Mercati F."/>
            <person name="Riccardi P."/>
            <person name="McKain M.R."/>
            <person name="Kakrana A."/>
            <person name="Tang H."/>
            <person name="Ray J."/>
            <person name="Groenendijk J."/>
            <person name="Arikit S."/>
            <person name="Mathioni S.M."/>
            <person name="Nakano M."/>
            <person name="Shan H."/>
            <person name="Telgmann-Rauber A."/>
            <person name="Kanno A."/>
            <person name="Yue Z."/>
            <person name="Chen H."/>
            <person name="Li W."/>
            <person name="Chen Y."/>
            <person name="Xu X."/>
            <person name="Zhang Y."/>
            <person name="Luo S."/>
            <person name="Chen H."/>
            <person name="Gao J."/>
            <person name="Mao Z."/>
            <person name="Pires J.C."/>
            <person name="Luo M."/>
            <person name="Kudrna D."/>
            <person name="Wing R.A."/>
            <person name="Meyers B.C."/>
            <person name="Yi K."/>
            <person name="Kong H."/>
            <person name="Lavrijsen P."/>
            <person name="Sunseri F."/>
            <person name="Falavigna A."/>
            <person name="Ye Y."/>
            <person name="Leebens-Mack J.H."/>
            <person name="Chen G."/>
        </authorList>
    </citation>
    <scope>NUCLEOTIDE SEQUENCE [LARGE SCALE GENOMIC DNA]</scope>
    <source>
        <strain evidence="3">cv. DH0086</strain>
    </source>
</reference>
<sequence>MGWVGHVPILDLPTQQDLSQLEPFRDQEMPTFAPDLPASLKSKRGVGVGASGERAAKRARHEEVAIDADIGVIGTITGSILSASMATTLTLVADQQALASHDQALVSKVHIPSNEEEEEEEPLDYSSEGDTDSYHSPDIDSLVEDLETTSPLPAQEPTVTAPCGVALEVAGEWSSLLGATRVGVLASP</sequence>
<accession>A0A5P1ET39</accession>
<gene>
    <name evidence="2" type="ORF">A4U43_C05F16490</name>
</gene>
<dbReference type="Proteomes" id="UP000243459">
    <property type="component" value="Chromosome 5"/>
</dbReference>
<protein>
    <submittedName>
        <fullName evidence="2">Uncharacterized protein</fullName>
    </submittedName>
</protein>
<name>A0A5P1ET39_ASPOF</name>
<dbReference type="Gramene" id="ONK68833">
    <property type="protein sequence ID" value="ONK68833"/>
    <property type="gene ID" value="A4U43_C05F16490"/>
</dbReference>
<dbReference type="AlphaFoldDB" id="A0A5P1ET39"/>
<keyword evidence="3" id="KW-1185">Reference proteome</keyword>
<evidence type="ECO:0000313" key="3">
    <source>
        <dbReference type="Proteomes" id="UP000243459"/>
    </source>
</evidence>
<proteinExistence type="predicted"/>
<feature type="compositionally biased region" description="Acidic residues" evidence="1">
    <location>
        <begin position="114"/>
        <end position="131"/>
    </location>
</feature>
<feature type="region of interest" description="Disordered" evidence="1">
    <location>
        <begin position="110"/>
        <end position="138"/>
    </location>
</feature>
<evidence type="ECO:0000256" key="1">
    <source>
        <dbReference type="SAM" id="MobiDB-lite"/>
    </source>
</evidence>
<dbReference type="EMBL" id="CM007385">
    <property type="protein sequence ID" value="ONK68833.1"/>
    <property type="molecule type" value="Genomic_DNA"/>
</dbReference>
<evidence type="ECO:0000313" key="2">
    <source>
        <dbReference type="EMBL" id="ONK68833.1"/>
    </source>
</evidence>
<organism evidence="2 3">
    <name type="scientific">Asparagus officinalis</name>
    <name type="common">Garden asparagus</name>
    <dbReference type="NCBI Taxonomy" id="4686"/>
    <lineage>
        <taxon>Eukaryota</taxon>
        <taxon>Viridiplantae</taxon>
        <taxon>Streptophyta</taxon>
        <taxon>Embryophyta</taxon>
        <taxon>Tracheophyta</taxon>
        <taxon>Spermatophyta</taxon>
        <taxon>Magnoliopsida</taxon>
        <taxon>Liliopsida</taxon>
        <taxon>Asparagales</taxon>
        <taxon>Asparagaceae</taxon>
        <taxon>Asparagoideae</taxon>
        <taxon>Asparagus</taxon>
    </lineage>
</organism>